<evidence type="ECO:0000256" key="1">
    <source>
        <dbReference type="ARBA" id="ARBA00004141"/>
    </source>
</evidence>
<dbReference type="AlphaFoldDB" id="A0A1M6ZFV5"/>
<dbReference type="CDD" id="cd16914">
    <property type="entry name" value="EcfT"/>
    <property type="match status" value="1"/>
</dbReference>
<dbReference type="InterPro" id="IPR003339">
    <property type="entry name" value="ABC/ECF_trnsptr_transmembrane"/>
</dbReference>
<evidence type="ECO:0000256" key="2">
    <source>
        <dbReference type="ARBA" id="ARBA00008564"/>
    </source>
</evidence>
<proteinExistence type="inferred from homology"/>
<accession>A0A1M6ZFV5</accession>
<feature type="transmembrane region" description="Helical" evidence="6">
    <location>
        <begin position="129"/>
        <end position="147"/>
    </location>
</feature>
<feature type="transmembrane region" description="Helical" evidence="6">
    <location>
        <begin position="91"/>
        <end position="109"/>
    </location>
</feature>
<dbReference type="PANTHER" id="PTHR33514:SF13">
    <property type="entry name" value="PROTEIN ABCI12, CHLOROPLASTIC"/>
    <property type="match status" value="1"/>
</dbReference>
<name>A0A1M6ZFV5_9RHOB</name>
<comment type="similarity">
    <text evidence="2">Belongs to the CbiQ family.</text>
</comment>
<dbReference type="Proteomes" id="UP000322545">
    <property type="component" value="Unassembled WGS sequence"/>
</dbReference>
<protein>
    <submittedName>
        <fullName evidence="7">Biotin transport system permease protein</fullName>
    </submittedName>
</protein>
<keyword evidence="8" id="KW-1185">Reference proteome</keyword>
<evidence type="ECO:0000313" key="7">
    <source>
        <dbReference type="EMBL" id="SHL29225.1"/>
    </source>
</evidence>
<keyword evidence="3 6" id="KW-0812">Transmembrane</keyword>
<dbReference type="PANTHER" id="PTHR33514">
    <property type="entry name" value="PROTEIN ABCI12, CHLOROPLASTIC"/>
    <property type="match status" value="1"/>
</dbReference>
<gene>
    <name evidence="7" type="ORF">SAMN05443432_10134</name>
</gene>
<feature type="transmembrane region" description="Helical" evidence="6">
    <location>
        <begin position="58"/>
        <end position="79"/>
    </location>
</feature>
<dbReference type="RefSeq" id="WP_149777663.1">
    <property type="nucleotide sequence ID" value="NZ_FRCB01000001.1"/>
</dbReference>
<dbReference type="EMBL" id="FRCB01000001">
    <property type="protein sequence ID" value="SHL29225.1"/>
    <property type="molecule type" value="Genomic_DNA"/>
</dbReference>
<reference evidence="7 8" key="1">
    <citation type="submission" date="2016-11" db="EMBL/GenBank/DDBJ databases">
        <authorList>
            <person name="Varghese N."/>
            <person name="Submissions S."/>
        </authorList>
    </citation>
    <scope>NUCLEOTIDE SEQUENCE [LARGE SCALE GENOMIC DNA]</scope>
    <source>
        <strain evidence="7 8">DSM 28249</strain>
    </source>
</reference>
<evidence type="ECO:0000256" key="4">
    <source>
        <dbReference type="ARBA" id="ARBA00022989"/>
    </source>
</evidence>
<keyword evidence="4 6" id="KW-1133">Transmembrane helix</keyword>
<keyword evidence="5 6" id="KW-0472">Membrane</keyword>
<organism evidence="7 8">
    <name type="scientific">Roseovarius litoreus</name>
    <dbReference type="NCBI Taxonomy" id="1155722"/>
    <lineage>
        <taxon>Bacteria</taxon>
        <taxon>Pseudomonadati</taxon>
        <taxon>Pseudomonadota</taxon>
        <taxon>Alphaproteobacteria</taxon>
        <taxon>Rhodobacterales</taxon>
        <taxon>Roseobacteraceae</taxon>
        <taxon>Roseovarius</taxon>
    </lineage>
</organism>
<evidence type="ECO:0000256" key="5">
    <source>
        <dbReference type="ARBA" id="ARBA00023136"/>
    </source>
</evidence>
<dbReference type="GO" id="GO:0005886">
    <property type="term" value="C:plasma membrane"/>
    <property type="evidence" value="ECO:0007669"/>
    <property type="project" value="TreeGrafter"/>
</dbReference>
<evidence type="ECO:0000313" key="8">
    <source>
        <dbReference type="Proteomes" id="UP000322545"/>
    </source>
</evidence>
<dbReference type="Pfam" id="PF02361">
    <property type="entry name" value="CbiQ"/>
    <property type="match status" value="1"/>
</dbReference>
<feature type="transmembrane region" description="Helical" evidence="6">
    <location>
        <begin position="21"/>
        <end position="52"/>
    </location>
</feature>
<evidence type="ECO:0000256" key="3">
    <source>
        <dbReference type="ARBA" id="ARBA00022692"/>
    </source>
</evidence>
<comment type="subcellular location">
    <subcellularLocation>
        <location evidence="1">Membrane</location>
        <topology evidence="1">Multi-pass membrane protein</topology>
    </subcellularLocation>
</comment>
<sequence>MLTLTSEIRTPYHRLRAGAKLAALCAATVALFVLDSVAAMMLANAAVAGLYLVAGWRFLHAGLGLLKPVWFFVALVLAWHGLTGDLRAGTVIALRLIAAVALANLVTMTSRFDDLVEVVMWGLSPLRRLGVRTAPIGFAIVLVVRFIPVMLDKARLLIDAWRARSPRRPGWQVALPITLVAVDDAEHVAEALRARGGFDMD</sequence>
<evidence type="ECO:0000256" key="6">
    <source>
        <dbReference type="SAM" id="Phobius"/>
    </source>
</evidence>